<evidence type="ECO:0000256" key="1">
    <source>
        <dbReference type="ARBA" id="ARBA00009820"/>
    </source>
</evidence>
<dbReference type="PATRIC" id="fig|1365253.3.peg.464"/>
<dbReference type="PANTHER" id="PTHR36842:SF1">
    <property type="entry name" value="PROTEIN TOLB"/>
    <property type="match status" value="1"/>
</dbReference>
<evidence type="ECO:0000313" key="7">
    <source>
        <dbReference type="Proteomes" id="UP000076587"/>
    </source>
</evidence>
<dbReference type="InterPro" id="IPR016032">
    <property type="entry name" value="Sig_transdc_resp-reg_C-effctor"/>
</dbReference>
<evidence type="ECO:0000256" key="4">
    <source>
        <dbReference type="SAM" id="Phobius"/>
    </source>
</evidence>
<dbReference type="PROSITE" id="PS51755">
    <property type="entry name" value="OMPR_PHOB"/>
    <property type="match status" value="1"/>
</dbReference>
<organism evidence="6 7">
    <name type="scientific">Pseudoalteromonas luteoviolacea NCIMB 1942</name>
    <dbReference type="NCBI Taxonomy" id="1365253"/>
    <lineage>
        <taxon>Bacteria</taxon>
        <taxon>Pseudomonadati</taxon>
        <taxon>Pseudomonadota</taxon>
        <taxon>Gammaproteobacteria</taxon>
        <taxon>Alteromonadales</taxon>
        <taxon>Pseudoalteromonadaceae</taxon>
        <taxon>Pseudoalteromonas</taxon>
    </lineage>
</organism>
<feature type="DNA-binding region" description="OmpR/PhoB-type" evidence="3">
    <location>
        <begin position="4"/>
        <end position="102"/>
    </location>
</feature>
<dbReference type="Gene3D" id="2.130.10.10">
    <property type="entry name" value="YVTN repeat-like/Quinoprotein amine dehydrogenase"/>
    <property type="match status" value="1"/>
</dbReference>
<keyword evidence="4" id="KW-0472">Membrane</keyword>
<name>A0A161YCZ1_9GAMM</name>
<dbReference type="InterPro" id="IPR036388">
    <property type="entry name" value="WH-like_DNA-bd_sf"/>
</dbReference>
<dbReference type="InterPro" id="IPR011659">
    <property type="entry name" value="WD40"/>
</dbReference>
<protein>
    <recommendedName>
        <fullName evidence="5">OmpR/PhoB-type domain-containing protein</fullName>
    </recommendedName>
</protein>
<dbReference type="SUPFAM" id="SSF46894">
    <property type="entry name" value="C-terminal effector domain of the bipartite response regulators"/>
    <property type="match status" value="1"/>
</dbReference>
<dbReference type="InterPro" id="IPR001867">
    <property type="entry name" value="OmpR/PhoB-type_DNA-bd"/>
</dbReference>
<dbReference type="Gene3D" id="2.120.10.30">
    <property type="entry name" value="TolB, C-terminal domain"/>
    <property type="match status" value="1"/>
</dbReference>
<sequence>MTLPQRFIIDGYLINMSLSEVTGEAGSIKVEPKVLQVLLLLAQNAQQVVSHQQIMDQVWQGSEVVPNALQRCIARLRKVLGDNAKAPRLIATHPKIGYRLMVDVQWQQAQTEQSAVTRVPQKFKGIWKWPALVVLLISFGLFFAVFITPLEPKIKSIKTITHTDSFESDVSYSPNGQYIVFNRQTQSCYSHIWAKNLKTGTESRLSKQAGFYRDTRFTFDGRSVIFTQQQNCDQKAIEFEPQSANCWQINSLDFAESLSSPQPSAVRYQCQNQSITRPIALPNHQYSFLKTEQGNSGLFIYNALNQQSDVLFAPSALSIYSYDYSPVQSQYAVIGFNPDSEHVLSILNEQGRVLQQNTLKFQSDKYPQAQFVIRYSIDGNTLLAVSDGALYHLSMDGELSEYKPLLQNIISVDKHPTNVQVVAITGYKDTDIANVPIYTQHNPPLQSGINQSVQPYKSFARTKSPEKSAKFQPFGDLIAFVSAISGNDEVWLWDGAQAMQLSDFANNSHIEQLTWSPDGKQIALVSNGLLKLIDLEGNTQSINAPVLLEKVAGWHQTSNLLVTATAANARALLTLDLKTLRFTLLPIEGVINTWSTDHALYFSHLDGKVFRIARPIDAHKPGYMPALNGKSLELYQSKFYSYDPTSRYLSMYNLEGELIKQIRPLKPFAWKLSDVKDQHMLLEQVIEVNQDIIELELSYGH</sequence>
<dbReference type="PANTHER" id="PTHR36842">
    <property type="entry name" value="PROTEIN TOLB HOMOLOG"/>
    <property type="match status" value="1"/>
</dbReference>
<dbReference type="Gene3D" id="1.10.10.10">
    <property type="entry name" value="Winged helix-like DNA-binding domain superfamily/Winged helix DNA-binding domain"/>
    <property type="match status" value="1"/>
</dbReference>
<dbReference type="Proteomes" id="UP000076587">
    <property type="component" value="Unassembled WGS sequence"/>
</dbReference>
<gene>
    <name evidence="6" type="ORF">N482_23085</name>
</gene>
<evidence type="ECO:0000313" key="6">
    <source>
        <dbReference type="EMBL" id="KZN57920.1"/>
    </source>
</evidence>
<dbReference type="Pfam" id="PF07676">
    <property type="entry name" value="PD40"/>
    <property type="match status" value="2"/>
</dbReference>
<dbReference type="SUPFAM" id="SSF82171">
    <property type="entry name" value="DPP6 N-terminal domain-like"/>
    <property type="match status" value="2"/>
</dbReference>
<dbReference type="InterPro" id="IPR015943">
    <property type="entry name" value="WD40/YVTN_repeat-like_dom_sf"/>
</dbReference>
<dbReference type="CDD" id="cd00383">
    <property type="entry name" value="trans_reg_C"/>
    <property type="match status" value="1"/>
</dbReference>
<keyword evidence="2 3" id="KW-0238">DNA-binding</keyword>
<comment type="caution">
    <text evidence="6">The sequence shown here is derived from an EMBL/GenBank/DDBJ whole genome shotgun (WGS) entry which is preliminary data.</text>
</comment>
<keyword evidence="4" id="KW-0812">Transmembrane</keyword>
<dbReference type="InterPro" id="IPR011042">
    <property type="entry name" value="6-blade_b-propeller_TolB-like"/>
</dbReference>
<accession>A0A161YCZ1</accession>
<proteinExistence type="inferred from homology"/>
<dbReference type="GO" id="GO:0000160">
    <property type="term" value="P:phosphorelay signal transduction system"/>
    <property type="evidence" value="ECO:0007669"/>
    <property type="project" value="InterPro"/>
</dbReference>
<dbReference type="Pfam" id="PF00486">
    <property type="entry name" value="Trans_reg_C"/>
    <property type="match status" value="1"/>
</dbReference>
<dbReference type="SMART" id="SM00862">
    <property type="entry name" value="Trans_reg_C"/>
    <property type="match status" value="1"/>
</dbReference>
<dbReference type="GO" id="GO:0006355">
    <property type="term" value="P:regulation of DNA-templated transcription"/>
    <property type="evidence" value="ECO:0007669"/>
    <property type="project" value="InterPro"/>
</dbReference>
<dbReference type="AlphaFoldDB" id="A0A161YCZ1"/>
<evidence type="ECO:0000256" key="3">
    <source>
        <dbReference type="PROSITE-ProRule" id="PRU01091"/>
    </source>
</evidence>
<feature type="domain" description="OmpR/PhoB-type" evidence="5">
    <location>
        <begin position="4"/>
        <end position="102"/>
    </location>
</feature>
<feature type="transmembrane region" description="Helical" evidence="4">
    <location>
        <begin position="129"/>
        <end position="150"/>
    </location>
</feature>
<dbReference type="GO" id="GO:0003677">
    <property type="term" value="F:DNA binding"/>
    <property type="evidence" value="ECO:0007669"/>
    <property type="project" value="UniProtKB-UniRule"/>
</dbReference>
<dbReference type="EMBL" id="AUXT01000022">
    <property type="protein sequence ID" value="KZN57920.1"/>
    <property type="molecule type" value="Genomic_DNA"/>
</dbReference>
<keyword evidence="4" id="KW-1133">Transmembrane helix</keyword>
<reference evidence="6 7" key="1">
    <citation type="submission" date="2013-07" db="EMBL/GenBank/DDBJ databases">
        <title>Comparative Genomic and Metabolomic Analysis of Twelve Strains of Pseudoalteromonas luteoviolacea.</title>
        <authorList>
            <person name="Vynne N.G."/>
            <person name="Mansson M."/>
            <person name="Gram L."/>
        </authorList>
    </citation>
    <scope>NUCLEOTIDE SEQUENCE [LARGE SCALE GENOMIC DNA]</scope>
    <source>
        <strain evidence="6 7">NCIMB 1942</strain>
    </source>
</reference>
<comment type="similarity">
    <text evidence="1">Belongs to the TolB family.</text>
</comment>
<dbReference type="OrthoDB" id="5693682at2"/>
<dbReference type="RefSeq" id="WP_063375503.1">
    <property type="nucleotide sequence ID" value="NZ_AUXT01000022.1"/>
</dbReference>
<evidence type="ECO:0000256" key="2">
    <source>
        <dbReference type="ARBA" id="ARBA00023125"/>
    </source>
</evidence>
<evidence type="ECO:0000259" key="5">
    <source>
        <dbReference type="PROSITE" id="PS51755"/>
    </source>
</evidence>